<keyword evidence="2" id="KW-0732">Signal</keyword>
<organism evidence="3 4">
    <name type="scientific">Zhongshania marina</name>
    <dbReference type="NCBI Taxonomy" id="2304603"/>
    <lineage>
        <taxon>Bacteria</taxon>
        <taxon>Pseudomonadati</taxon>
        <taxon>Pseudomonadota</taxon>
        <taxon>Gammaproteobacteria</taxon>
        <taxon>Cellvibrionales</taxon>
        <taxon>Spongiibacteraceae</taxon>
        <taxon>Zhongshania</taxon>
    </lineage>
</organism>
<sequence>MRIFRSSFILLALCAPLVQAACVLPQPPQHIPDGASADAEAMKFAKRRVERYLEDSRRFVKCLDTMDKTAVGTGRDNEERRRARINNYNLAMENAATVISEYEENVRQFNNR</sequence>
<reference evidence="3" key="1">
    <citation type="submission" date="2018-01" db="EMBL/GenBank/DDBJ databases">
        <authorList>
            <person name="Yu X.-D."/>
        </authorList>
    </citation>
    <scope>NUCLEOTIDE SEQUENCE</scope>
    <source>
        <strain evidence="3">ZX-21</strain>
    </source>
</reference>
<evidence type="ECO:0000313" key="4">
    <source>
        <dbReference type="Proteomes" id="UP000237222"/>
    </source>
</evidence>
<keyword evidence="1" id="KW-0175">Coiled coil</keyword>
<comment type="caution">
    <text evidence="3">The sequence shown here is derived from an EMBL/GenBank/DDBJ whole genome shotgun (WGS) entry which is preliminary data.</text>
</comment>
<accession>A0A2S4HDQ2</accession>
<gene>
    <name evidence="3" type="ORF">C0068_14040</name>
</gene>
<dbReference type="Proteomes" id="UP000237222">
    <property type="component" value="Unassembled WGS sequence"/>
</dbReference>
<evidence type="ECO:0000256" key="2">
    <source>
        <dbReference type="SAM" id="SignalP"/>
    </source>
</evidence>
<proteinExistence type="predicted"/>
<feature type="coiled-coil region" evidence="1">
    <location>
        <begin position="85"/>
        <end position="112"/>
    </location>
</feature>
<protein>
    <submittedName>
        <fullName evidence="3">Uncharacterized protein</fullName>
    </submittedName>
</protein>
<name>A0A2S4HDQ2_9GAMM</name>
<dbReference type="AlphaFoldDB" id="A0A2S4HDQ2"/>
<evidence type="ECO:0000256" key="1">
    <source>
        <dbReference type="SAM" id="Coils"/>
    </source>
</evidence>
<evidence type="ECO:0000313" key="3">
    <source>
        <dbReference type="EMBL" id="POP52122.1"/>
    </source>
</evidence>
<dbReference type="EMBL" id="PQGG01000031">
    <property type="protein sequence ID" value="POP52122.1"/>
    <property type="molecule type" value="Genomic_DNA"/>
</dbReference>
<dbReference type="RefSeq" id="WP_103685105.1">
    <property type="nucleotide sequence ID" value="NZ_PQGG01000031.1"/>
</dbReference>
<feature type="signal peptide" evidence="2">
    <location>
        <begin position="1"/>
        <end position="20"/>
    </location>
</feature>
<feature type="chain" id="PRO_5015521746" evidence="2">
    <location>
        <begin position="21"/>
        <end position="112"/>
    </location>
</feature>
<dbReference type="OrthoDB" id="5740589at2"/>